<keyword evidence="3" id="KW-0813">Transport</keyword>
<dbReference type="Gene3D" id="1.20.1720.10">
    <property type="entry name" value="Multidrug resistance protein D"/>
    <property type="match status" value="1"/>
</dbReference>
<dbReference type="InterPro" id="IPR005829">
    <property type="entry name" value="Sugar_transporter_CS"/>
</dbReference>
<reference evidence="10 11" key="1">
    <citation type="submission" date="2018-12" db="EMBL/GenBank/DDBJ databases">
        <title>YIM 101343 draft genome.</title>
        <authorList>
            <person name="Chen X."/>
        </authorList>
    </citation>
    <scope>NUCLEOTIDE SEQUENCE [LARGE SCALE GENOMIC DNA]</scope>
    <source>
        <strain evidence="10 11">YIM 101343</strain>
    </source>
</reference>
<dbReference type="NCBIfam" id="TIGR00711">
    <property type="entry name" value="efflux_EmrB"/>
    <property type="match status" value="1"/>
</dbReference>
<evidence type="ECO:0000256" key="4">
    <source>
        <dbReference type="ARBA" id="ARBA00022475"/>
    </source>
</evidence>
<proteinExistence type="inferred from homology"/>
<keyword evidence="4" id="KW-1003">Cell membrane</keyword>
<feature type="transmembrane region" description="Helical" evidence="8">
    <location>
        <begin position="238"/>
        <end position="255"/>
    </location>
</feature>
<dbReference type="Proteomes" id="UP000274907">
    <property type="component" value="Unassembled WGS sequence"/>
</dbReference>
<feature type="transmembrane region" description="Helical" evidence="8">
    <location>
        <begin position="340"/>
        <end position="356"/>
    </location>
</feature>
<feature type="domain" description="Major facilitator superfamily (MFS) profile" evidence="9">
    <location>
        <begin position="20"/>
        <end position="515"/>
    </location>
</feature>
<protein>
    <submittedName>
        <fullName evidence="10">DHA2 family efflux MFS transporter permease subunit</fullName>
    </submittedName>
</protein>
<dbReference type="PROSITE" id="PS00217">
    <property type="entry name" value="SUGAR_TRANSPORT_2"/>
    <property type="match status" value="1"/>
</dbReference>
<evidence type="ECO:0000256" key="8">
    <source>
        <dbReference type="SAM" id="Phobius"/>
    </source>
</evidence>
<dbReference type="CDD" id="cd17502">
    <property type="entry name" value="MFS_Azr1_MDR_like"/>
    <property type="match status" value="1"/>
</dbReference>
<dbReference type="FunFam" id="1.20.1720.10:FF:000004">
    <property type="entry name" value="EmrB/QacA family drug resistance transporter"/>
    <property type="match status" value="1"/>
</dbReference>
<feature type="transmembrane region" description="Helical" evidence="8">
    <location>
        <begin position="207"/>
        <end position="226"/>
    </location>
</feature>
<comment type="subcellular location">
    <subcellularLocation>
        <location evidence="1">Cell membrane</location>
        <topology evidence="1">Multi-pass membrane protein</topology>
    </subcellularLocation>
</comment>
<evidence type="ECO:0000256" key="7">
    <source>
        <dbReference type="ARBA" id="ARBA00023136"/>
    </source>
</evidence>
<feature type="transmembrane region" description="Helical" evidence="8">
    <location>
        <begin position="368"/>
        <end position="390"/>
    </location>
</feature>
<keyword evidence="7 8" id="KW-0472">Membrane</keyword>
<dbReference type="PANTHER" id="PTHR23501">
    <property type="entry name" value="MAJOR FACILITATOR SUPERFAMILY"/>
    <property type="match status" value="1"/>
</dbReference>
<comment type="caution">
    <text evidence="10">The sequence shown here is derived from an EMBL/GenBank/DDBJ whole genome shotgun (WGS) entry which is preliminary data.</text>
</comment>
<dbReference type="InterPro" id="IPR020846">
    <property type="entry name" value="MFS_dom"/>
</dbReference>
<dbReference type="RefSeq" id="WP_126119674.1">
    <property type="nucleotide sequence ID" value="NZ_RXHJ01000002.1"/>
</dbReference>
<dbReference type="InterPro" id="IPR004638">
    <property type="entry name" value="EmrB-like"/>
</dbReference>
<feature type="transmembrane region" description="Helical" evidence="8">
    <location>
        <begin position="110"/>
        <end position="131"/>
    </location>
</feature>
<feature type="transmembrane region" description="Helical" evidence="8">
    <location>
        <begin position="275"/>
        <end position="295"/>
    </location>
</feature>
<gene>
    <name evidence="10" type="ORF">EAH68_02170</name>
</gene>
<dbReference type="InterPro" id="IPR036259">
    <property type="entry name" value="MFS_trans_sf"/>
</dbReference>
<evidence type="ECO:0000256" key="2">
    <source>
        <dbReference type="ARBA" id="ARBA00007520"/>
    </source>
</evidence>
<comment type="similarity">
    <text evidence="2">Belongs to the major facilitator superfamily. TCR/Tet family.</text>
</comment>
<feature type="transmembrane region" description="Helical" evidence="8">
    <location>
        <begin position="411"/>
        <end position="429"/>
    </location>
</feature>
<feature type="transmembrane region" description="Helical" evidence="8">
    <location>
        <begin position="54"/>
        <end position="73"/>
    </location>
</feature>
<dbReference type="AlphaFoldDB" id="A0A3S0A173"/>
<evidence type="ECO:0000256" key="3">
    <source>
        <dbReference type="ARBA" id="ARBA00022448"/>
    </source>
</evidence>
<dbReference type="PROSITE" id="PS50850">
    <property type="entry name" value="MFS"/>
    <property type="match status" value="1"/>
</dbReference>
<keyword evidence="5 8" id="KW-0812">Transmembrane</keyword>
<evidence type="ECO:0000256" key="5">
    <source>
        <dbReference type="ARBA" id="ARBA00022692"/>
    </source>
</evidence>
<organism evidence="10 11">
    <name type="scientific">Corynebacterium hylobatis</name>
    <dbReference type="NCBI Taxonomy" id="1859290"/>
    <lineage>
        <taxon>Bacteria</taxon>
        <taxon>Bacillati</taxon>
        <taxon>Actinomycetota</taxon>
        <taxon>Actinomycetes</taxon>
        <taxon>Mycobacteriales</taxon>
        <taxon>Corynebacteriaceae</taxon>
        <taxon>Corynebacterium</taxon>
    </lineage>
</organism>
<feature type="transmembrane region" description="Helical" evidence="8">
    <location>
        <begin position="315"/>
        <end position="333"/>
    </location>
</feature>
<dbReference type="InterPro" id="IPR011701">
    <property type="entry name" value="MFS"/>
</dbReference>
<dbReference type="PANTHER" id="PTHR23501:SF197">
    <property type="entry name" value="COMD"/>
    <property type="match status" value="1"/>
</dbReference>
<dbReference type="PRINTS" id="PR01036">
    <property type="entry name" value="TCRTETB"/>
</dbReference>
<feature type="transmembrane region" description="Helical" evidence="8">
    <location>
        <begin position="19"/>
        <end position="42"/>
    </location>
</feature>
<keyword evidence="11" id="KW-1185">Reference proteome</keyword>
<dbReference type="EMBL" id="RXHJ01000002">
    <property type="protein sequence ID" value="RSZ65579.1"/>
    <property type="molecule type" value="Genomic_DNA"/>
</dbReference>
<accession>A0A3S0A173</accession>
<feature type="transmembrane region" description="Helical" evidence="8">
    <location>
        <begin position="173"/>
        <end position="195"/>
    </location>
</feature>
<dbReference type="Pfam" id="PF07690">
    <property type="entry name" value="MFS_1"/>
    <property type="match status" value="1"/>
</dbReference>
<sequence length="520" mass="55103">MVTTSPAPGAQKQAPRIGLIFGALLLTMLMSSLGQMIFSTALPTIVGELGGVNHMSWVISAFMVTMTIAMPIFGKLGDMVGRKWLYIFGIAVFVLGSTMGGFAQSMELLIVARAIQGFGAGGMMISSQAIVAEVVPARQRGKYMGVMGAMFGVSSVLGPVLGGWFTDGPGWRWGLWINLPLGLLALIVSVLVLHLRTGSGENRRFDWLGTALMTVTTAALILLSTWGGTEYEWGDPVILGLGATTIIGAILFVLVELKAVNPLIPMALFRNRNMVLTTAAGTVLGLAMMGALAYLPTYLQMVHSLTPTDAGLMMIPMMVGMIGTSTVVGFLIAKSGNYKTYPIVGMAVVTVALWLMSRLTVETSLVQLGFLFFVFGFGLGLVMQVLVLIVQNSFPITAVGTATAANNFFRQIGSTLGAALVGSMFIHNLQSNLSERLPGAFAQLGEQGAAYAEQFSEAGGGANSLTPAGVVNLPDPIREVVLSSYNDGLTPIFLLMVPLTAFALFILLPVKQDKLKETIE</sequence>
<evidence type="ECO:0000313" key="10">
    <source>
        <dbReference type="EMBL" id="RSZ65579.1"/>
    </source>
</evidence>
<evidence type="ECO:0000259" key="9">
    <source>
        <dbReference type="PROSITE" id="PS50850"/>
    </source>
</evidence>
<name>A0A3S0A173_9CORY</name>
<feature type="transmembrane region" description="Helical" evidence="8">
    <location>
        <begin position="85"/>
        <end position="104"/>
    </location>
</feature>
<feature type="transmembrane region" description="Helical" evidence="8">
    <location>
        <begin position="143"/>
        <end position="161"/>
    </location>
</feature>
<dbReference type="GO" id="GO:0005886">
    <property type="term" value="C:plasma membrane"/>
    <property type="evidence" value="ECO:0007669"/>
    <property type="project" value="UniProtKB-SubCell"/>
</dbReference>
<dbReference type="SUPFAM" id="SSF103473">
    <property type="entry name" value="MFS general substrate transporter"/>
    <property type="match status" value="1"/>
</dbReference>
<evidence type="ECO:0000256" key="6">
    <source>
        <dbReference type="ARBA" id="ARBA00022989"/>
    </source>
</evidence>
<dbReference type="OrthoDB" id="7375466at2"/>
<dbReference type="GO" id="GO:0022857">
    <property type="term" value="F:transmembrane transporter activity"/>
    <property type="evidence" value="ECO:0007669"/>
    <property type="project" value="InterPro"/>
</dbReference>
<evidence type="ECO:0000313" key="11">
    <source>
        <dbReference type="Proteomes" id="UP000274907"/>
    </source>
</evidence>
<keyword evidence="6 8" id="KW-1133">Transmembrane helix</keyword>
<feature type="transmembrane region" description="Helical" evidence="8">
    <location>
        <begin position="492"/>
        <end position="510"/>
    </location>
</feature>
<evidence type="ECO:0000256" key="1">
    <source>
        <dbReference type="ARBA" id="ARBA00004651"/>
    </source>
</evidence>
<dbReference type="Gene3D" id="1.20.1250.20">
    <property type="entry name" value="MFS general substrate transporter like domains"/>
    <property type="match status" value="1"/>
</dbReference>